<dbReference type="Pfam" id="PF17189">
    <property type="entry name" value="Glyco_hydro_30C"/>
    <property type="match status" value="1"/>
</dbReference>
<dbReference type="RefSeq" id="WP_345210600.1">
    <property type="nucleotide sequence ID" value="NZ_BAABFT010000003.1"/>
</dbReference>
<evidence type="ECO:0000259" key="6">
    <source>
        <dbReference type="Pfam" id="PF17189"/>
    </source>
</evidence>
<organism evidence="7 8">
    <name type="scientific">Mucilaginibacter gynuensis</name>
    <dbReference type="NCBI Taxonomy" id="1302236"/>
    <lineage>
        <taxon>Bacteria</taxon>
        <taxon>Pseudomonadati</taxon>
        <taxon>Bacteroidota</taxon>
        <taxon>Sphingobacteriia</taxon>
        <taxon>Sphingobacteriales</taxon>
        <taxon>Sphingobacteriaceae</taxon>
        <taxon>Mucilaginibacter</taxon>
    </lineage>
</organism>
<dbReference type="Proteomes" id="UP001500582">
    <property type="component" value="Unassembled WGS sequence"/>
</dbReference>
<evidence type="ECO:0000256" key="1">
    <source>
        <dbReference type="ARBA" id="ARBA00005382"/>
    </source>
</evidence>
<dbReference type="PRINTS" id="PR00843">
    <property type="entry name" value="GLHYDRLASE30"/>
</dbReference>
<comment type="caution">
    <text evidence="7">The sequence shown here is derived from an EMBL/GenBank/DDBJ whole genome shotgun (WGS) entry which is preliminary data.</text>
</comment>
<dbReference type="InterPro" id="IPR033452">
    <property type="entry name" value="GH30_C"/>
</dbReference>
<dbReference type="PANTHER" id="PTHR11069">
    <property type="entry name" value="GLUCOSYLCERAMIDASE"/>
    <property type="match status" value="1"/>
</dbReference>
<dbReference type="InterPro" id="IPR001139">
    <property type="entry name" value="Glyco_hydro_30"/>
</dbReference>
<keyword evidence="8" id="KW-1185">Reference proteome</keyword>
<feature type="domain" description="Glycosyl hydrolase family 30 TIM-barrel" evidence="5">
    <location>
        <begin position="95"/>
        <end position="425"/>
    </location>
</feature>
<reference evidence="8" key="1">
    <citation type="journal article" date="2019" name="Int. J. Syst. Evol. Microbiol.">
        <title>The Global Catalogue of Microorganisms (GCM) 10K type strain sequencing project: providing services to taxonomists for standard genome sequencing and annotation.</title>
        <authorList>
            <consortium name="The Broad Institute Genomics Platform"/>
            <consortium name="The Broad Institute Genome Sequencing Center for Infectious Disease"/>
            <person name="Wu L."/>
            <person name="Ma J."/>
        </authorList>
    </citation>
    <scope>NUCLEOTIDE SEQUENCE [LARGE SCALE GENOMIC DNA]</scope>
    <source>
        <strain evidence="8">JCM 17705</strain>
    </source>
</reference>
<keyword evidence="4" id="KW-0326">Glycosidase</keyword>
<evidence type="ECO:0000256" key="3">
    <source>
        <dbReference type="ARBA" id="ARBA00022801"/>
    </source>
</evidence>
<evidence type="ECO:0000313" key="8">
    <source>
        <dbReference type="Proteomes" id="UP001500582"/>
    </source>
</evidence>
<dbReference type="SUPFAM" id="SSF51445">
    <property type="entry name" value="(Trans)glycosidases"/>
    <property type="match status" value="1"/>
</dbReference>
<comment type="similarity">
    <text evidence="1 4">Belongs to the glycosyl hydrolase 30 family.</text>
</comment>
<feature type="domain" description="Glycosyl hydrolase family 30 beta sandwich" evidence="6">
    <location>
        <begin position="428"/>
        <end position="487"/>
    </location>
</feature>
<dbReference type="InterPro" id="IPR017853">
    <property type="entry name" value="GH"/>
</dbReference>
<accession>A0ABP8G780</accession>
<evidence type="ECO:0000259" key="5">
    <source>
        <dbReference type="Pfam" id="PF02055"/>
    </source>
</evidence>
<protein>
    <submittedName>
        <fullName evidence="7">Glucosylceramidase</fullName>
    </submittedName>
</protein>
<evidence type="ECO:0000313" key="7">
    <source>
        <dbReference type="EMBL" id="GAA4318723.1"/>
    </source>
</evidence>
<proteinExistence type="inferred from homology"/>
<keyword evidence="2" id="KW-0732">Signal</keyword>
<dbReference type="Gene3D" id="3.20.20.80">
    <property type="entry name" value="Glycosidases"/>
    <property type="match status" value="1"/>
</dbReference>
<gene>
    <name evidence="7" type="ORF">GCM10023149_16950</name>
</gene>
<dbReference type="EMBL" id="BAABFT010000003">
    <property type="protein sequence ID" value="GAA4318723.1"/>
    <property type="molecule type" value="Genomic_DNA"/>
</dbReference>
<dbReference type="Pfam" id="PF02055">
    <property type="entry name" value="Glyco_hydro_30"/>
    <property type="match status" value="1"/>
</dbReference>
<name>A0ABP8G780_9SPHI</name>
<evidence type="ECO:0000256" key="2">
    <source>
        <dbReference type="ARBA" id="ARBA00022729"/>
    </source>
</evidence>
<dbReference type="PANTHER" id="PTHR11069:SF23">
    <property type="entry name" value="LYSOSOMAL ACID GLUCOSYLCERAMIDASE"/>
    <property type="match status" value="1"/>
</dbReference>
<dbReference type="PROSITE" id="PS51257">
    <property type="entry name" value="PROKAR_LIPOPROTEIN"/>
    <property type="match status" value="1"/>
</dbReference>
<dbReference type="InterPro" id="IPR033453">
    <property type="entry name" value="Glyco_hydro_30_TIM-barrel"/>
</dbReference>
<sequence length="489" mass="52875">MKKITDYTFTALIILALGITAGCGKKSSGTVTPPPVVPPVVPPPVTPAKTDVAMWLTNADQSVLFKKQNVSLLFSTATNQNPTIEVDTTQTYQSIDGFGFALTGGSASLINSLPSAQKDALIKELFATDTNNIGISYIRLTLGASDLSAAPFSYDEPVLRTTDEDMKEFTIDMEKKDLIPVIKSILAVNPNIKILACPWSAPTWMKDNKSFYGGSLKPEYFGAFAKYFVKYIQAMKAEGITIDAITPQNEPLNAYNNPSMLMLSADQGKFIKNNLGPAFKAANINTKIIIYDHNLDHPEYATDILKDADAAAYIDGSAFHLYAGNISTLNSVHNAAPTKNVYFTEQATFGDGNFGSDLSWHVSNLIVGATRNWSRNVIEWNLASDPQFKPHTTGGCGTCQGAITVGASVARNVSYYIIAHAAKFVRPGSVRIASNIVNNLQNVAFKTPDGKKALIVLNSNNATTTFNIKFKGKMVSTTLFSGAVATYVW</sequence>
<keyword evidence="3 4" id="KW-0378">Hydrolase</keyword>
<evidence type="ECO:0000256" key="4">
    <source>
        <dbReference type="RuleBase" id="RU361188"/>
    </source>
</evidence>
<dbReference type="Gene3D" id="2.60.40.1180">
    <property type="entry name" value="Golgi alpha-mannosidase II"/>
    <property type="match status" value="1"/>
</dbReference>
<dbReference type="InterPro" id="IPR013780">
    <property type="entry name" value="Glyco_hydro_b"/>
</dbReference>